<evidence type="ECO:0000256" key="1">
    <source>
        <dbReference type="SAM" id="MobiDB-lite"/>
    </source>
</evidence>
<name>A0A1U9UZE7_CUPNE</name>
<feature type="compositionally biased region" description="Pro residues" evidence="1">
    <location>
        <begin position="109"/>
        <end position="123"/>
    </location>
</feature>
<keyword evidence="2" id="KW-0378">Hydrolase</keyword>
<protein>
    <submittedName>
        <fullName evidence="2">Hydrolase</fullName>
    </submittedName>
</protein>
<dbReference type="OrthoDB" id="8970772at2"/>
<dbReference type="Proteomes" id="UP000189627">
    <property type="component" value="Chromosome 2"/>
</dbReference>
<organism evidence="2 3">
    <name type="scientific">Cupriavidus necator</name>
    <name type="common">Alcaligenes eutrophus</name>
    <name type="synonym">Ralstonia eutropha</name>
    <dbReference type="NCBI Taxonomy" id="106590"/>
    <lineage>
        <taxon>Bacteria</taxon>
        <taxon>Pseudomonadati</taxon>
        <taxon>Pseudomonadota</taxon>
        <taxon>Betaproteobacteria</taxon>
        <taxon>Burkholderiales</taxon>
        <taxon>Burkholderiaceae</taxon>
        <taxon>Cupriavidus</taxon>
    </lineage>
</organism>
<dbReference type="InterPro" id="IPR036709">
    <property type="entry name" value="Autotransporte_beta_dom_sf"/>
</dbReference>
<accession>A0A1U9UZE7</accession>
<dbReference type="KEGG" id="cuh:BJN34_29775"/>
<evidence type="ECO:0000313" key="3">
    <source>
        <dbReference type="Proteomes" id="UP000189627"/>
    </source>
</evidence>
<feature type="region of interest" description="Disordered" evidence="1">
    <location>
        <begin position="107"/>
        <end position="138"/>
    </location>
</feature>
<reference evidence="3" key="1">
    <citation type="submission" date="2017-02" db="EMBL/GenBank/DDBJ databases">
        <title>Complete genome sequence of Cupriavidus necator strain NH9, a 3-chlorobenzoate degrader.</title>
        <authorList>
            <person name="Moriuchi R."/>
            <person name="Dohra H."/>
            <person name="Ogawa N."/>
        </authorList>
    </citation>
    <scope>NUCLEOTIDE SEQUENCE [LARGE SCALE GENOMIC DNA]</scope>
    <source>
        <strain evidence="3">NH9</strain>
    </source>
</reference>
<dbReference type="EMBL" id="CP017758">
    <property type="protein sequence ID" value="AQV98060.1"/>
    <property type="molecule type" value="Genomic_DNA"/>
</dbReference>
<evidence type="ECO:0000313" key="2">
    <source>
        <dbReference type="EMBL" id="AQV98060.1"/>
    </source>
</evidence>
<sequence length="308" mass="32339">MSVVLSSSREREAGMSLGWHACAAHPGIVLHHLHYCSILAMLMCALAHADEAVPDSQGLSGWDQPLQANLAPPAPPAMAGAPDQLAVRAEAPGWAVQPAAPIVVEYAATPPPSPSPSPSPSAPPLAVGPGPDDDTPGLAAVDRETAAMPERPHRLSLHLDDVTTAGGFADNRIRTMALAVDAVVPRAGGLTIQPRLELAYQPGMNPVSPTQSQIMPGDASATGIGVRLYGAQPTRLAGIYPFVEADWWQDSRKQVINFNGTKIDADLLRGLFSFNIGAHGNTATGVKLWFKVRAGRGPSGTVGARYRW</sequence>
<dbReference type="AlphaFoldDB" id="A0A1U9UZE7"/>
<gene>
    <name evidence="2" type="ORF">BJN34_29775</name>
</gene>
<dbReference type="Gene3D" id="2.40.128.130">
    <property type="entry name" value="Autotransporter beta-domain"/>
    <property type="match status" value="1"/>
</dbReference>
<proteinExistence type="predicted"/>
<dbReference type="GO" id="GO:0016787">
    <property type="term" value="F:hydrolase activity"/>
    <property type="evidence" value="ECO:0007669"/>
    <property type="project" value="UniProtKB-KW"/>
</dbReference>